<accession>A0A975BR43</accession>
<proteinExistence type="predicted"/>
<protein>
    <recommendedName>
        <fullName evidence="3">Nucleotidyltransferase domain-containing protein</fullName>
    </recommendedName>
</protein>
<dbReference type="AlphaFoldDB" id="A0A975BR43"/>
<evidence type="ECO:0008006" key="3">
    <source>
        <dbReference type="Google" id="ProtNLM"/>
    </source>
</evidence>
<gene>
    <name evidence="1" type="ORF">dnm_062330</name>
</gene>
<dbReference type="Proteomes" id="UP000663722">
    <property type="component" value="Chromosome"/>
</dbReference>
<dbReference type="KEGG" id="dmm:dnm_062330"/>
<name>A0A975BR43_9BACT</name>
<dbReference type="EMBL" id="CP061800">
    <property type="protein sequence ID" value="QTA90172.1"/>
    <property type="molecule type" value="Genomic_DNA"/>
</dbReference>
<reference evidence="1" key="1">
    <citation type="journal article" date="2021" name="Microb. Physiol.">
        <title>Proteogenomic Insights into the Physiology of Marine, Sulfate-Reducing, Filamentous Desulfonema limicola and Desulfonema magnum.</title>
        <authorList>
            <person name="Schnaars V."/>
            <person name="Wohlbrand L."/>
            <person name="Scheve S."/>
            <person name="Hinrichs C."/>
            <person name="Reinhardt R."/>
            <person name="Rabus R."/>
        </authorList>
    </citation>
    <scope>NUCLEOTIDE SEQUENCE</scope>
    <source>
        <strain evidence="1">4be13</strain>
    </source>
</reference>
<dbReference type="InterPro" id="IPR043519">
    <property type="entry name" value="NT_sf"/>
</dbReference>
<evidence type="ECO:0000313" key="2">
    <source>
        <dbReference type="Proteomes" id="UP000663722"/>
    </source>
</evidence>
<keyword evidence="2" id="KW-1185">Reference proteome</keyword>
<evidence type="ECO:0000313" key="1">
    <source>
        <dbReference type="EMBL" id="QTA90172.1"/>
    </source>
</evidence>
<dbReference type="SUPFAM" id="SSF81301">
    <property type="entry name" value="Nucleotidyltransferase"/>
    <property type="match status" value="1"/>
</dbReference>
<organism evidence="1 2">
    <name type="scientific">Desulfonema magnum</name>
    <dbReference type="NCBI Taxonomy" id="45655"/>
    <lineage>
        <taxon>Bacteria</taxon>
        <taxon>Pseudomonadati</taxon>
        <taxon>Thermodesulfobacteriota</taxon>
        <taxon>Desulfobacteria</taxon>
        <taxon>Desulfobacterales</taxon>
        <taxon>Desulfococcaceae</taxon>
        <taxon>Desulfonema</taxon>
    </lineage>
</organism>
<sequence length="46" mass="5235">MYRDILIKQVKKAILEMEPDAEIILYGSRSRGNSTLLNLSEGVKLK</sequence>